<name>A0A009QEG7_ACIBA</name>
<feature type="transmembrane region" description="Helical" evidence="1">
    <location>
        <begin position="7"/>
        <end position="27"/>
    </location>
</feature>
<sequence>MDKNLKQITIVVYLVIGFFYAIYQHFWGLYSYKGFAFNLGQGLAWPFIMFPTLGKIVGGILILLFIFFIVLKPK</sequence>
<dbReference type="AlphaFoldDB" id="A0A009QEG7"/>
<evidence type="ECO:0000313" key="2">
    <source>
        <dbReference type="EMBL" id="EXC08654.1"/>
    </source>
</evidence>
<protein>
    <submittedName>
        <fullName evidence="2">Putative membrane protein</fullName>
    </submittedName>
</protein>
<reference evidence="2 3" key="1">
    <citation type="submission" date="2014-02" db="EMBL/GenBank/DDBJ databases">
        <title>Comparative genomics and transcriptomics to identify genetic mechanisms underlying the emergence of carbapenem resistant Acinetobacter baumannii (CRAb).</title>
        <authorList>
            <person name="Harris A.D."/>
            <person name="Johnson K.J."/>
            <person name="George J."/>
            <person name="Shefchek K."/>
            <person name="Daugherty S.C."/>
            <person name="Parankush S."/>
            <person name="Sadzewicz L."/>
            <person name="Tallon L."/>
            <person name="Sengamalay N."/>
            <person name="Hazen T.H."/>
            <person name="Rasko D.A."/>
        </authorList>
    </citation>
    <scope>NUCLEOTIDE SEQUENCE [LARGE SCALE GENOMIC DNA]</scope>
    <source>
        <strain evidence="2 3">625974</strain>
    </source>
</reference>
<organism evidence="2 3">
    <name type="scientific">Acinetobacter baumannii 625974</name>
    <dbReference type="NCBI Taxonomy" id="1310607"/>
    <lineage>
        <taxon>Bacteria</taxon>
        <taxon>Pseudomonadati</taxon>
        <taxon>Pseudomonadota</taxon>
        <taxon>Gammaproteobacteria</taxon>
        <taxon>Moraxellales</taxon>
        <taxon>Moraxellaceae</taxon>
        <taxon>Acinetobacter</taxon>
        <taxon>Acinetobacter calcoaceticus/baumannii complex</taxon>
    </lineage>
</organism>
<accession>A0A009QEG7</accession>
<dbReference type="PATRIC" id="fig|1310607.3.peg.1210"/>
<dbReference type="EMBL" id="JEXD01000006">
    <property type="protein sequence ID" value="EXC08654.1"/>
    <property type="molecule type" value="Genomic_DNA"/>
</dbReference>
<gene>
    <name evidence="2" type="ORF">J506_1246</name>
</gene>
<feature type="transmembrane region" description="Helical" evidence="1">
    <location>
        <begin position="47"/>
        <end position="71"/>
    </location>
</feature>
<comment type="caution">
    <text evidence="2">The sequence shown here is derived from an EMBL/GenBank/DDBJ whole genome shotgun (WGS) entry which is preliminary data.</text>
</comment>
<dbReference type="RefSeq" id="WP_032059018.1">
    <property type="nucleotide sequence ID" value="NZ_JEXD01000006.1"/>
</dbReference>
<keyword evidence="1" id="KW-0472">Membrane</keyword>
<evidence type="ECO:0000313" key="3">
    <source>
        <dbReference type="Proteomes" id="UP000021108"/>
    </source>
</evidence>
<keyword evidence="1" id="KW-1133">Transmembrane helix</keyword>
<dbReference type="Proteomes" id="UP000021108">
    <property type="component" value="Unassembled WGS sequence"/>
</dbReference>
<evidence type="ECO:0000256" key="1">
    <source>
        <dbReference type="SAM" id="Phobius"/>
    </source>
</evidence>
<proteinExistence type="predicted"/>
<keyword evidence="1" id="KW-0812">Transmembrane</keyword>